<comment type="caution">
    <text evidence="5">The sequence shown here is derived from an EMBL/GenBank/DDBJ whole genome shotgun (WGS) entry which is preliminary data.</text>
</comment>
<evidence type="ECO:0000313" key="5">
    <source>
        <dbReference type="EMBL" id="MBM0103911.1"/>
    </source>
</evidence>
<evidence type="ECO:0000256" key="1">
    <source>
        <dbReference type="ARBA" id="ARBA00022448"/>
    </source>
</evidence>
<dbReference type="PANTHER" id="PTHR43023">
    <property type="entry name" value="PROTEIN TRIGALACTOSYLDIACYLGLYCEROL 3, CHLOROPLASTIC"/>
    <property type="match status" value="1"/>
</dbReference>
<dbReference type="PANTHER" id="PTHR43023:SF3">
    <property type="entry name" value="PROTEIN TRIGALACTOSYLDIACYLGLYCEROL 3, CHLOROPLASTIC"/>
    <property type="match status" value="1"/>
</dbReference>
<keyword evidence="1" id="KW-0813">Transport</keyword>
<dbReference type="SMART" id="SM00382">
    <property type="entry name" value="AAA"/>
    <property type="match status" value="1"/>
</dbReference>
<accession>A0ABS1WSH7</accession>
<gene>
    <name evidence="5" type="ORF">JM946_04115</name>
</gene>
<dbReference type="PROSITE" id="PS50893">
    <property type="entry name" value="ABC_TRANSPORTER_2"/>
    <property type="match status" value="1"/>
</dbReference>
<dbReference type="RefSeq" id="WP_203165862.1">
    <property type="nucleotide sequence ID" value="NZ_JAEVLS010000001.1"/>
</dbReference>
<dbReference type="GO" id="GO:0005524">
    <property type="term" value="F:ATP binding"/>
    <property type="evidence" value="ECO:0007669"/>
    <property type="project" value="UniProtKB-KW"/>
</dbReference>
<keyword evidence="6" id="KW-1185">Reference proteome</keyword>
<dbReference type="Pfam" id="PF00005">
    <property type="entry name" value="ABC_tran"/>
    <property type="match status" value="1"/>
</dbReference>
<reference evidence="5 6" key="1">
    <citation type="journal article" date="2021" name="Int. J. Syst. Evol. Microbiol.">
        <title>Steroidobacter gossypii sp. nov., isolated from soil of cotton cropping field.</title>
        <authorList>
            <person name="Huang R."/>
            <person name="Yang S."/>
            <person name="Zhen C."/>
            <person name="Liu W."/>
        </authorList>
    </citation>
    <scope>NUCLEOTIDE SEQUENCE [LARGE SCALE GENOMIC DNA]</scope>
    <source>
        <strain evidence="5 6">S1-65</strain>
    </source>
</reference>
<dbReference type="SUPFAM" id="SSF52540">
    <property type="entry name" value="P-loop containing nucleoside triphosphate hydrolases"/>
    <property type="match status" value="1"/>
</dbReference>
<dbReference type="Gene3D" id="3.40.50.300">
    <property type="entry name" value="P-loop containing nucleotide triphosphate hydrolases"/>
    <property type="match status" value="1"/>
</dbReference>
<evidence type="ECO:0000256" key="2">
    <source>
        <dbReference type="ARBA" id="ARBA00022741"/>
    </source>
</evidence>
<sequence>MSSNPQTSSDQTPIISVRNLVNRFGQQVVHDGVNLDVMPGEVLGIVGGSGSGKSVLLRTMLGLQRPWSGQVLIEGRDITQMSGAELLSVKRRYGVTFQHGALFSSLSVAENIQLPIREYFDASPAALEALTELRLRMVGLPVDAGAKLPSQLSGGMVKRAALARALALDPALLFLDEPTAGLDPISAAGFDELVTYLHRSLKLTIVMITHDLDTLLATCSRVAVLVDRKIVVDTLDGIMKNPHPWIQEYFHGPRSRAAQVSANGASASEVAR</sequence>
<keyword evidence="2" id="KW-0547">Nucleotide-binding</keyword>
<keyword evidence="3 5" id="KW-0067">ATP-binding</keyword>
<dbReference type="EMBL" id="JAEVLS010000001">
    <property type="protein sequence ID" value="MBM0103911.1"/>
    <property type="molecule type" value="Genomic_DNA"/>
</dbReference>
<dbReference type="Proteomes" id="UP000661077">
    <property type="component" value="Unassembled WGS sequence"/>
</dbReference>
<feature type="domain" description="ABC transporter" evidence="4">
    <location>
        <begin position="15"/>
        <end position="251"/>
    </location>
</feature>
<dbReference type="InterPro" id="IPR003439">
    <property type="entry name" value="ABC_transporter-like_ATP-bd"/>
</dbReference>
<evidence type="ECO:0000313" key="6">
    <source>
        <dbReference type="Proteomes" id="UP000661077"/>
    </source>
</evidence>
<proteinExistence type="predicted"/>
<evidence type="ECO:0000256" key="3">
    <source>
        <dbReference type="ARBA" id="ARBA00022840"/>
    </source>
</evidence>
<dbReference type="InterPro" id="IPR027417">
    <property type="entry name" value="P-loop_NTPase"/>
</dbReference>
<evidence type="ECO:0000259" key="4">
    <source>
        <dbReference type="PROSITE" id="PS50893"/>
    </source>
</evidence>
<organism evidence="5 6">
    <name type="scientific">Steroidobacter gossypii</name>
    <dbReference type="NCBI Taxonomy" id="2805490"/>
    <lineage>
        <taxon>Bacteria</taxon>
        <taxon>Pseudomonadati</taxon>
        <taxon>Pseudomonadota</taxon>
        <taxon>Gammaproteobacteria</taxon>
        <taxon>Steroidobacterales</taxon>
        <taxon>Steroidobacteraceae</taxon>
        <taxon>Steroidobacter</taxon>
    </lineage>
</organism>
<dbReference type="InterPro" id="IPR003593">
    <property type="entry name" value="AAA+_ATPase"/>
</dbReference>
<name>A0ABS1WSH7_9GAMM</name>
<protein>
    <submittedName>
        <fullName evidence="5">ATP-binding cassette domain-containing protein</fullName>
    </submittedName>
</protein>